<evidence type="ECO:0008006" key="4">
    <source>
        <dbReference type="Google" id="ProtNLM"/>
    </source>
</evidence>
<keyword evidence="3" id="KW-1185">Reference proteome</keyword>
<organism evidence="2 3">
    <name type="scientific">Streptomyces polychromogenes</name>
    <dbReference type="NCBI Taxonomy" id="67342"/>
    <lineage>
        <taxon>Bacteria</taxon>
        <taxon>Bacillati</taxon>
        <taxon>Actinomycetota</taxon>
        <taxon>Actinomycetes</taxon>
        <taxon>Kitasatosporales</taxon>
        <taxon>Streptomycetaceae</taxon>
        <taxon>Streptomyces</taxon>
    </lineage>
</organism>
<sequence length="617" mass="66558">MDMTAAPYRRTAPDVPSWPHCAEAPPGGAGCRGRRVEPYAVCLAHLPDAERAAHLAGLRPGADLDHRGTRFTEGLIRELLTALTEPATAGPRIGQAHFEEAVFHGAVPFDLARIDGDALFDGVEIAGNVSFDRAEIGGRALFRQARIGGDADFERMTVRRRAVFEGTEVGGSASFERMRVDGRAVFDELRTGRDAVFKGMEVGGFLSLDQARIGGDGHFDRARINLTTTLRSLTADGRVSFAGAAFEGSARVGPLVCAGTLDLSEAVFGAAMTLEAAAAAVRCRRTRWTSTAALRLRYAAVDLCDAVVESPLSITARSRPFAVDGGELDEQGLSGGPGRPEPGVRIMSLRGVDAAHLVLTGVDLTECLLAGTVHLDQLRLEGKYTFAAAPAGLRRRGIRPARWTPRRTLAEEHHWRAARGRAADGWTPAPAGEEVQEPAALAPVYRQLRKAFEDGKHEPGAADFYYGEMEMRRHADDIPRAERSLLTAYWALSGYGQRASRALGWLLAAMTVTVLAMMLWGLPQNDPKPRTTGTVVGRSITMTTDVPGPANPDGPYRERLTTDRFEKSLRVVVNSVVFRSSGQNLTTAGTYTEMASRLTEPALLGLAALAVRSRLKR</sequence>
<evidence type="ECO:0000313" key="2">
    <source>
        <dbReference type="EMBL" id="GAA0279634.1"/>
    </source>
</evidence>
<evidence type="ECO:0000313" key="3">
    <source>
        <dbReference type="Proteomes" id="UP001501867"/>
    </source>
</evidence>
<name>A0ABN0V7X8_9ACTN</name>
<protein>
    <recommendedName>
        <fullName evidence="4">Pentapeptide repeat-containing protein</fullName>
    </recommendedName>
</protein>
<reference evidence="2 3" key="1">
    <citation type="journal article" date="2019" name="Int. J. Syst. Evol. Microbiol.">
        <title>The Global Catalogue of Microorganisms (GCM) 10K type strain sequencing project: providing services to taxonomists for standard genome sequencing and annotation.</title>
        <authorList>
            <consortium name="The Broad Institute Genomics Platform"/>
            <consortium name="The Broad Institute Genome Sequencing Center for Infectious Disease"/>
            <person name="Wu L."/>
            <person name="Ma J."/>
        </authorList>
    </citation>
    <scope>NUCLEOTIDE SEQUENCE [LARGE SCALE GENOMIC DNA]</scope>
    <source>
        <strain evidence="2 3">JCM 4505</strain>
    </source>
</reference>
<dbReference type="EMBL" id="BAAABV010000011">
    <property type="protein sequence ID" value="GAA0279634.1"/>
    <property type="molecule type" value="Genomic_DNA"/>
</dbReference>
<accession>A0ABN0V7X8</accession>
<dbReference type="RefSeq" id="WP_425580141.1">
    <property type="nucleotide sequence ID" value="NZ_BAAABV010000011.1"/>
</dbReference>
<gene>
    <name evidence="2" type="ORF">GCM10010302_16650</name>
</gene>
<evidence type="ECO:0000256" key="1">
    <source>
        <dbReference type="SAM" id="Phobius"/>
    </source>
</evidence>
<keyword evidence="1" id="KW-0812">Transmembrane</keyword>
<dbReference type="InterPro" id="IPR001646">
    <property type="entry name" value="5peptide_repeat"/>
</dbReference>
<dbReference type="Proteomes" id="UP001501867">
    <property type="component" value="Unassembled WGS sequence"/>
</dbReference>
<keyword evidence="1" id="KW-0472">Membrane</keyword>
<proteinExistence type="predicted"/>
<dbReference type="Pfam" id="PF13576">
    <property type="entry name" value="Pentapeptide_3"/>
    <property type="match status" value="1"/>
</dbReference>
<keyword evidence="1" id="KW-1133">Transmembrane helix</keyword>
<feature type="transmembrane region" description="Helical" evidence="1">
    <location>
        <begin position="502"/>
        <end position="522"/>
    </location>
</feature>
<comment type="caution">
    <text evidence="2">The sequence shown here is derived from an EMBL/GenBank/DDBJ whole genome shotgun (WGS) entry which is preliminary data.</text>
</comment>